<organism evidence="1">
    <name type="scientific">Clostridium botulinum B str. Osaka05</name>
    <dbReference type="NCBI Taxonomy" id="1407017"/>
    <lineage>
        <taxon>Bacteria</taxon>
        <taxon>Bacillati</taxon>
        <taxon>Bacillota</taxon>
        <taxon>Clostridia</taxon>
        <taxon>Eubacteriales</taxon>
        <taxon>Clostridiaceae</taxon>
        <taxon>Clostridium</taxon>
    </lineage>
</organism>
<dbReference type="Proteomes" id="UP000054164">
    <property type="component" value="Unassembled WGS sequence"/>
</dbReference>
<gene>
    <name evidence="1" type="ORF">CBO05P2_165</name>
</gene>
<evidence type="ECO:0000313" key="1">
    <source>
        <dbReference type="EMBL" id="BAO05190.1"/>
    </source>
</evidence>
<sequence length="58" mass="6794">METKDYGEIPYTIEIDWINETVWLNNHVAKEKIVVTEKDSKSIENAFKLIKSKRNGLL</sequence>
<accession>A0A060N6G1</accession>
<dbReference type="HOGENOM" id="CLU_2971201_0_0_9"/>
<name>A0A060N6G1_CLOBO</name>
<proteinExistence type="predicted"/>
<reference evidence="1" key="1">
    <citation type="submission" date="2013-10" db="EMBL/GenBank/DDBJ databases">
        <title>Draft genome sequence of Clostridium botulinum type B strain Osaka05.</title>
        <authorList>
            <person name="Sakaguchi Y."/>
            <person name="Hosomi K."/>
            <person name="Uchiyama J."/>
            <person name="Ogura Y."/>
            <person name="Sakaguchi M."/>
            <person name="Kohda T."/>
            <person name="Mukamoto M."/>
            <person name="Misawa N."/>
            <person name="Matsuzaki S."/>
            <person name="Hayashi T."/>
            <person name="Kozaki S."/>
        </authorList>
    </citation>
    <scope>NUCLEOTIDE SEQUENCE</scope>
    <source>
        <strain evidence="1">Osaka05</strain>
    </source>
</reference>
<protein>
    <submittedName>
        <fullName evidence="1">Uncharacterized protein</fullName>
    </submittedName>
</protein>
<dbReference type="AlphaFoldDB" id="A0A060N6G1"/>
<dbReference type="RefSeq" id="WP_195745640.1">
    <property type="nucleotide sequence ID" value="NZ_BA000059.1"/>
</dbReference>
<dbReference type="EMBL" id="BA000059">
    <property type="protein sequence ID" value="BAO05190.1"/>
    <property type="molecule type" value="Genomic_DNA"/>
</dbReference>